<feature type="binding site" evidence="9">
    <location>
        <position position="150"/>
    </location>
    <ligand>
        <name>Zn(2+)</name>
        <dbReference type="ChEBI" id="CHEBI:29105"/>
    </ligand>
</feature>
<dbReference type="PIRSF" id="PIRSF035805">
    <property type="entry name" value="TK_cell"/>
    <property type="match status" value="1"/>
</dbReference>
<feature type="binding site" evidence="9">
    <location>
        <begin position="21"/>
        <end position="28"/>
    </location>
    <ligand>
        <name>ATP</name>
        <dbReference type="ChEBI" id="CHEBI:30616"/>
    </ligand>
</feature>
<keyword evidence="9" id="KW-0862">Zinc</keyword>
<keyword evidence="6 9" id="KW-0547">Nucleotide-binding</keyword>
<feature type="binding site" evidence="9">
    <location>
        <position position="182"/>
    </location>
    <ligand>
        <name>Zn(2+)</name>
        <dbReference type="ChEBI" id="CHEBI:29105"/>
    </ligand>
</feature>
<evidence type="ECO:0000256" key="3">
    <source>
        <dbReference type="ARBA" id="ARBA00022490"/>
    </source>
</evidence>
<comment type="caution">
    <text evidence="14">The sequence shown here is derived from an EMBL/GenBank/DDBJ whole genome shotgun (WGS) entry which is preliminary data.</text>
</comment>
<dbReference type="GO" id="GO:0008270">
    <property type="term" value="F:zinc ion binding"/>
    <property type="evidence" value="ECO:0007669"/>
    <property type="project" value="UniProtKB-UniRule"/>
</dbReference>
<dbReference type="GO" id="GO:0005524">
    <property type="term" value="F:ATP binding"/>
    <property type="evidence" value="ECO:0007669"/>
    <property type="project" value="UniProtKB-UniRule"/>
</dbReference>
<dbReference type="GO" id="GO:0004797">
    <property type="term" value="F:thymidine kinase activity"/>
    <property type="evidence" value="ECO:0007669"/>
    <property type="project" value="UniProtKB-UniRule"/>
</dbReference>
<dbReference type="GO" id="GO:0005829">
    <property type="term" value="C:cytosol"/>
    <property type="evidence" value="ECO:0007669"/>
    <property type="project" value="TreeGrafter"/>
</dbReference>
<protein>
    <recommendedName>
        <fullName evidence="2 9">Thymidine kinase</fullName>
        <ecNumber evidence="2 9">2.7.1.21</ecNumber>
    </recommendedName>
</protein>
<feature type="binding site" evidence="11">
    <location>
        <begin position="170"/>
        <end position="173"/>
    </location>
    <ligand>
        <name>substrate</name>
    </ligand>
</feature>
<feature type="binding site" evidence="11">
    <location>
        <position position="178"/>
    </location>
    <ligand>
        <name>substrate</name>
    </ligand>
</feature>
<feature type="binding site" evidence="9">
    <location>
        <position position="185"/>
    </location>
    <ligand>
        <name>Zn(2+)</name>
        <dbReference type="ChEBI" id="CHEBI:29105"/>
    </ligand>
</feature>
<evidence type="ECO:0000256" key="10">
    <source>
        <dbReference type="PIRSR" id="PIRSR035805-1"/>
    </source>
</evidence>
<evidence type="ECO:0000256" key="7">
    <source>
        <dbReference type="ARBA" id="ARBA00022777"/>
    </source>
</evidence>
<keyword evidence="7 9" id="KW-0418">Kinase</keyword>
<comment type="similarity">
    <text evidence="1 9 13">Belongs to the thymidine kinase family.</text>
</comment>
<feature type="binding site" evidence="9">
    <location>
        <begin position="93"/>
        <end position="96"/>
    </location>
    <ligand>
        <name>ATP</name>
        <dbReference type="ChEBI" id="CHEBI:30616"/>
    </ligand>
</feature>
<proteinExistence type="inferred from homology"/>
<accession>A0A831LKL3</accession>
<keyword evidence="5 9" id="KW-0808">Transferase</keyword>
<evidence type="ECO:0000256" key="13">
    <source>
        <dbReference type="RuleBase" id="RU004165"/>
    </source>
</evidence>
<dbReference type="EC" id="2.7.1.21" evidence="2 9"/>
<dbReference type="Gene3D" id="3.30.60.20">
    <property type="match status" value="1"/>
</dbReference>
<dbReference type="Pfam" id="PF00265">
    <property type="entry name" value="TK"/>
    <property type="match status" value="1"/>
</dbReference>
<dbReference type="Gene3D" id="3.40.50.300">
    <property type="entry name" value="P-loop containing nucleotide triphosphate hydrolases"/>
    <property type="match status" value="1"/>
</dbReference>
<evidence type="ECO:0000256" key="1">
    <source>
        <dbReference type="ARBA" id="ARBA00007587"/>
    </source>
</evidence>
<feature type="binding site" evidence="9">
    <location>
        <position position="153"/>
    </location>
    <ligand>
        <name>Zn(2+)</name>
        <dbReference type="ChEBI" id="CHEBI:29105"/>
    </ligand>
</feature>
<dbReference type="Proteomes" id="UP000886047">
    <property type="component" value="Unassembled WGS sequence"/>
</dbReference>
<dbReference type="GO" id="GO:0071897">
    <property type="term" value="P:DNA biosynthetic process"/>
    <property type="evidence" value="ECO:0007669"/>
    <property type="project" value="UniProtKB-KW"/>
</dbReference>
<name>A0A831LKL3_9BACT</name>
<evidence type="ECO:0000256" key="4">
    <source>
        <dbReference type="ARBA" id="ARBA00022634"/>
    </source>
</evidence>
<comment type="catalytic activity">
    <reaction evidence="9 12">
        <text>thymidine + ATP = dTMP + ADP + H(+)</text>
        <dbReference type="Rhea" id="RHEA:19129"/>
        <dbReference type="ChEBI" id="CHEBI:15378"/>
        <dbReference type="ChEBI" id="CHEBI:17748"/>
        <dbReference type="ChEBI" id="CHEBI:30616"/>
        <dbReference type="ChEBI" id="CHEBI:63528"/>
        <dbReference type="ChEBI" id="CHEBI:456216"/>
        <dbReference type="EC" id="2.7.1.21"/>
    </reaction>
</comment>
<evidence type="ECO:0000313" key="14">
    <source>
        <dbReference type="EMBL" id="HDR50384.1"/>
    </source>
</evidence>
<evidence type="ECO:0000256" key="11">
    <source>
        <dbReference type="PIRSR" id="PIRSR035805-2"/>
    </source>
</evidence>
<evidence type="ECO:0000256" key="9">
    <source>
        <dbReference type="HAMAP-Rule" id="MF_00124"/>
    </source>
</evidence>
<dbReference type="PANTHER" id="PTHR11441:SF0">
    <property type="entry name" value="THYMIDINE KINASE, CYTOSOLIC"/>
    <property type="match status" value="1"/>
</dbReference>
<dbReference type="SUPFAM" id="SSF57716">
    <property type="entry name" value="Glucocorticoid receptor-like (DNA-binding domain)"/>
    <property type="match status" value="1"/>
</dbReference>
<feature type="active site" description="Proton acceptor" evidence="9 10">
    <location>
        <position position="94"/>
    </location>
</feature>
<keyword evidence="4 9" id="KW-0237">DNA synthesis</keyword>
<gene>
    <name evidence="9" type="primary">tdk</name>
    <name evidence="14" type="ORF">ENN90_02020</name>
</gene>
<sequence>MFIERDVNSHKKLGNIEVVTGSMFSGKTEELIRRLKRAKFAKQKVEIFKPAMDVRYSETEVVSHDENSIRSTPVENSSNILLLSGNVDVVGIDEAQFFDKGLIDVVVKLANMGIRVIVAGLDMDFKGTPFGPMPGIMAVADHVTKVHAICVRCGSIAQFSHRFSEKEQVVLLGEKEVYEPLCRSCYLKAQKEPLPPDNYRDSPKGR</sequence>
<evidence type="ECO:0000256" key="6">
    <source>
        <dbReference type="ARBA" id="ARBA00022741"/>
    </source>
</evidence>
<dbReference type="SUPFAM" id="SSF52540">
    <property type="entry name" value="P-loop containing nucleoside triphosphate hydrolases"/>
    <property type="match status" value="1"/>
</dbReference>
<dbReference type="InterPro" id="IPR001267">
    <property type="entry name" value="Thymidine_kinase"/>
</dbReference>
<evidence type="ECO:0000256" key="2">
    <source>
        <dbReference type="ARBA" id="ARBA00012118"/>
    </source>
</evidence>
<dbReference type="NCBIfam" id="NF003296">
    <property type="entry name" value="PRK04296.1-1"/>
    <property type="match status" value="1"/>
</dbReference>
<organism evidence="14">
    <name type="scientific">Mariniphaga anaerophila</name>
    <dbReference type="NCBI Taxonomy" id="1484053"/>
    <lineage>
        <taxon>Bacteria</taxon>
        <taxon>Pseudomonadati</taxon>
        <taxon>Bacteroidota</taxon>
        <taxon>Bacteroidia</taxon>
        <taxon>Marinilabiliales</taxon>
        <taxon>Prolixibacteraceae</taxon>
        <taxon>Mariniphaga</taxon>
    </lineage>
</organism>
<dbReference type="GO" id="GO:0046104">
    <property type="term" value="P:thymidine metabolic process"/>
    <property type="evidence" value="ECO:0007669"/>
    <property type="project" value="TreeGrafter"/>
</dbReference>
<evidence type="ECO:0000256" key="8">
    <source>
        <dbReference type="ARBA" id="ARBA00022840"/>
    </source>
</evidence>
<dbReference type="InterPro" id="IPR027417">
    <property type="entry name" value="P-loop_NTPase"/>
</dbReference>
<dbReference type="PANTHER" id="PTHR11441">
    <property type="entry name" value="THYMIDINE KINASE"/>
    <property type="match status" value="1"/>
</dbReference>
<dbReference type="PROSITE" id="PS00603">
    <property type="entry name" value="TK_CELLULAR_TYPE"/>
    <property type="match status" value="1"/>
</dbReference>
<keyword evidence="8 9" id="KW-0067">ATP-binding</keyword>
<comment type="subunit">
    <text evidence="9">Homotetramer.</text>
</comment>
<dbReference type="EMBL" id="DSDK01000116">
    <property type="protein sequence ID" value="HDR50384.1"/>
    <property type="molecule type" value="Genomic_DNA"/>
</dbReference>
<evidence type="ECO:0000256" key="12">
    <source>
        <dbReference type="RuleBase" id="RU000544"/>
    </source>
</evidence>
<dbReference type="AlphaFoldDB" id="A0A831LKL3"/>
<keyword evidence="3 9" id="KW-0963">Cytoplasm</keyword>
<dbReference type="HAMAP" id="MF_00124">
    <property type="entry name" value="Thymidine_kinase"/>
    <property type="match status" value="1"/>
</dbReference>
<dbReference type="FunFam" id="3.40.50.300:FF:000384">
    <property type="entry name" value="Thymidine kinase"/>
    <property type="match status" value="1"/>
</dbReference>
<dbReference type="InterPro" id="IPR020633">
    <property type="entry name" value="Thymidine_kinase_CS"/>
</dbReference>
<keyword evidence="9" id="KW-0479">Metal-binding</keyword>
<comment type="subcellular location">
    <subcellularLocation>
        <location evidence="9">Cytoplasm</location>
    </subcellularLocation>
</comment>
<reference evidence="14" key="1">
    <citation type="journal article" date="2020" name="mSystems">
        <title>Genome- and Community-Level Interaction Insights into Carbon Utilization and Element Cycling Functions of Hydrothermarchaeota in Hydrothermal Sediment.</title>
        <authorList>
            <person name="Zhou Z."/>
            <person name="Liu Y."/>
            <person name="Xu W."/>
            <person name="Pan J."/>
            <person name="Luo Z.H."/>
            <person name="Li M."/>
        </authorList>
    </citation>
    <scope>NUCLEOTIDE SEQUENCE [LARGE SCALE GENOMIC DNA]</scope>
    <source>
        <strain evidence="14">SpSt-1217</strain>
    </source>
</reference>
<evidence type="ECO:0000256" key="5">
    <source>
        <dbReference type="ARBA" id="ARBA00022679"/>
    </source>
</evidence>